<feature type="compositionally biased region" description="Polar residues" evidence="5">
    <location>
        <begin position="786"/>
        <end position="801"/>
    </location>
</feature>
<accession>A0A8K1FGT7</accession>
<gene>
    <name evidence="7" type="ORF">Poli38472_002076</name>
</gene>
<dbReference type="OrthoDB" id="10262360at2759"/>
<dbReference type="Proteomes" id="UP000794436">
    <property type="component" value="Unassembled WGS sequence"/>
</dbReference>
<sequence>MQSAAASMASPYAPPGASGGLHTPLRTSTSGLPGGNAPSGLPGASLGPGFRPSSSSMGAPSFGALSANMTNQSTPLPSRDFLHENYGGLRFARDAAADDDEDTAPDVPEIVPWRMRERMKTMDVALVLCLNIGTDPPDVVKASPCARKECWVDPFSMPAPKALETIGKTLQSQYERWQPRARYRQSLDPTVDEVKQLSVSLRRHAKHDRVLFHYNGHGVPRPTQNGEVWVFNKSYTQYIPLLVYDLQSWLGTPSIYVFDCSAAGVLLSHFNAPPTPGLEDPANPSPSTAGEAIVLAACGAGEILPMNPDLCADVFTSCLTTPITVALRWFISQNSMSMSHLDANFIDRIPGKLTDRKTPLGELNWIFTAITDTIAWNILPRDLFQKLFRQDLLVASLFRNFLLAERIMKSEGCAPCSLPALPPTNHHPLWRSWDLAAEICLNQLYKISHPHPHAEVSIQPSRFFAEQLTAFEVWLQFGASTKPPPQQLPMVLQVLLSQVHRLRALVLLKKFLDLGPWAVNLALSVGIFPYVLKLLQSPASELRQVLVFIWAKILALDSSCQIDLVKDDGHSYFITHLAASMPSSQGSGYGNGPNSHQQAASSMMPPDQKVMAAFILSVICHNCPQGQRSCVQQYLHKICGHLLSDLHDDVRKWMCLCLAKLWENFEDAKRIAIDERLPRLLSARLEDERPEVRAAAAYALGTLVGFQFDGSLYSTSTDPAYVEEFLRQRAHSDIVLSAELLWGCQDASPLVRRESVLAMANVVLHTYHQPRFESVAKHFKNRGMSKRSSLYSPAGASTSTGLPAMSEPTPIVPNEGRPSSFHVSREAHSMEGDERRFPVGVDVQVDSELVDEIGEDAKYYVHIWYILKEMQTRDPFQKVVEAVKSIVSRVNAHILATEQEALRQSASSNDNASAHSAGATQPGSPKTSHTSQSTGSTPALLREGSVPNIPAHAPVGSRRSAPSGEGIVPGNDHQGRDRGEMTNGGTSAPMAPGRSSGLRSAQSVGNFRAQYQEDYRGGAAPGAQYLGQGSVGPGQAVSHLPGMPRQQSARGDPGLMRSYGGMMGESVPTLPNHPPAIPSHGRQSDFPATLCSQFYEKLKARFNLSSLEPASDDDDPLSDKGAEKLERFRRYERIRKAALKIAPGFSLVNPAQPVPGSGKPNIGYGDMAPFNPSYSSPSPSSFTSSSQSAVPRVGIHSDRDEVKSFAMNLRQRAVLNNDAEMTSLLLFHPYETMLIVADEKDQISLYNFEQSEKKVLTFGNKNPSGSRLTSLSWINETEESLLTCGSDDGVIRIYQGLHTPQPVPSSPKLITSFMAVPDLVPGTRGSGLVTTWQQHAGMLYAGGNSSVLRGWNLRQERNTFSVSTHTDSCITTLATDETTGGTIVAGFGDGTLRLFDVRSRPEYALKCTMKEHTSWVVQTHLYPGKNELLSGSVSGELKFWDLRYPKTSVRALEAHRSPMTALAVHDYAPIFASGSHNQFIKVFRSDGEQLALIRYHEGFLGERIGPVSCLAFHPHRLYLAAGATDSVIAIYSSDK</sequence>
<dbReference type="InterPro" id="IPR029347">
    <property type="entry name" value="Raptor_N"/>
</dbReference>
<dbReference type="PANTHER" id="PTHR12848:SF16">
    <property type="entry name" value="REGULATORY-ASSOCIATED PROTEIN OF MTOR"/>
    <property type="match status" value="1"/>
</dbReference>
<comment type="caution">
    <text evidence="7">The sequence shown here is derived from an EMBL/GenBank/DDBJ whole genome shotgun (WGS) entry which is preliminary data.</text>
</comment>
<feature type="domain" description="Raptor N-terminal CASPase-like" evidence="6">
    <location>
        <begin position="118"/>
        <end position="271"/>
    </location>
</feature>
<feature type="compositionally biased region" description="Low complexity" evidence="5">
    <location>
        <begin position="1"/>
        <end position="11"/>
    </location>
</feature>
<keyword evidence="2 4" id="KW-0853">WD repeat</keyword>
<dbReference type="SMART" id="SM01302">
    <property type="entry name" value="Raptor_N"/>
    <property type="match status" value="1"/>
</dbReference>
<evidence type="ECO:0000256" key="4">
    <source>
        <dbReference type="PROSITE-ProRule" id="PRU00221"/>
    </source>
</evidence>
<feature type="compositionally biased region" description="Polar residues" evidence="5">
    <location>
        <begin position="921"/>
        <end position="937"/>
    </location>
</feature>
<proteinExistence type="inferred from homology"/>
<dbReference type="Pfam" id="PF00400">
    <property type="entry name" value="WD40"/>
    <property type="match status" value="2"/>
</dbReference>
<dbReference type="GO" id="GO:0010506">
    <property type="term" value="P:regulation of autophagy"/>
    <property type="evidence" value="ECO:0007669"/>
    <property type="project" value="TreeGrafter"/>
</dbReference>
<dbReference type="GO" id="GO:0005737">
    <property type="term" value="C:cytoplasm"/>
    <property type="evidence" value="ECO:0007669"/>
    <property type="project" value="TreeGrafter"/>
</dbReference>
<dbReference type="InterPro" id="IPR001680">
    <property type="entry name" value="WD40_rpt"/>
</dbReference>
<dbReference type="SUPFAM" id="SSF48371">
    <property type="entry name" value="ARM repeat"/>
    <property type="match status" value="1"/>
</dbReference>
<dbReference type="EMBL" id="SPLM01000072">
    <property type="protein sequence ID" value="TMW63135.1"/>
    <property type="molecule type" value="Genomic_DNA"/>
</dbReference>
<feature type="compositionally biased region" description="Polar residues" evidence="5">
    <location>
        <begin position="67"/>
        <end position="76"/>
    </location>
</feature>
<feature type="region of interest" description="Disordered" evidence="5">
    <location>
        <begin position="786"/>
        <end position="821"/>
    </location>
</feature>
<dbReference type="GO" id="GO:0030674">
    <property type="term" value="F:protein-macromolecule adaptor activity"/>
    <property type="evidence" value="ECO:0007669"/>
    <property type="project" value="TreeGrafter"/>
</dbReference>
<feature type="region of interest" description="Disordered" evidence="5">
    <location>
        <begin position="1"/>
        <end position="80"/>
    </location>
</feature>
<dbReference type="GO" id="GO:0009267">
    <property type="term" value="P:cellular response to starvation"/>
    <property type="evidence" value="ECO:0007669"/>
    <property type="project" value="TreeGrafter"/>
</dbReference>
<dbReference type="SUPFAM" id="SSF50978">
    <property type="entry name" value="WD40 repeat-like"/>
    <property type="match status" value="1"/>
</dbReference>
<feature type="repeat" description="WD" evidence="4">
    <location>
        <begin position="1409"/>
        <end position="1450"/>
    </location>
</feature>
<dbReference type="InterPro" id="IPR015943">
    <property type="entry name" value="WD40/YVTN_repeat-like_dom_sf"/>
</dbReference>
<dbReference type="GO" id="GO:0071230">
    <property type="term" value="P:cellular response to amino acid stimulus"/>
    <property type="evidence" value="ECO:0007669"/>
    <property type="project" value="TreeGrafter"/>
</dbReference>
<dbReference type="PANTHER" id="PTHR12848">
    <property type="entry name" value="REGULATORY-ASSOCIATED PROTEIN OF MTOR"/>
    <property type="match status" value="1"/>
</dbReference>
<evidence type="ECO:0000256" key="2">
    <source>
        <dbReference type="ARBA" id="ARBA00022574"/>
    </source>
</evidence>
<name>A0A8K1FGT7_PYTOL</name>
<dbReference type="InterPro" id="IPR011989">
    <property type="entry name" value="ARM-like"/>
</dbReference>
<feature type="compositionally biased region" description="Low complexity" evidence="5">
    <location>
        <begin position="905"/>
        <end position="919"/>
    </location>
</feature>
<evidence type="ECO:0000313" key="8">
    <source>
        <dbReference type="Proteomes" id="UP000794436"/>
    </source>
</evidence>
<keyword evidence="8" id="KW-1185">Reference proteome</keyword>
<dbReference type="Pfam" id="PF14538">
    <property type="entry name" value="Raptor_N"/>
    <property type="match status" value="1"/>
</dbReference>
<dbReference type="InterPro" id="IPR036322">
    <property type="entry name" value="WD40_repeat_dom_sf"/>
</dbReference>
<dbReference type="InterPro" id="IPR004083">
    <property type="entry name" value="Raptor"/>
</dbReference>
<evidence type="ECO:0000259" key="6">
    <source>
        <dbReference type="SMART" id="SM01302"/>
    </source>
</evidence>
<comment type="similarity">
    <text evidence="1">Belongs to the WD repeat RAPTOR family.</text>
</comment>
<keyword evidence="3" id="KW-0677">Repeat</keyword>
<dbReference type="InterPro" id="IPR016024">
    <property type="entry name" value="ARM-type_fold"/>
</dbReference>
<dbReference type="PRINTS" id="PR01547">
    <property type="entry name" value="YEAST176DUF"/>
</dbReference>
<feature type="region of interest" description="Disordered" evidence="5">
    <location>
        <begin position="901"/>
        <end position="1003"/>
    </location>
</feature>
<dbReference type="PROSITE" id="PS50082">
    <property type="entry name" value="WD_REPEATS_2"/>
    <property type="match status" value="1"/>
</dbReference>
<evidence type="ECO:0000256" key="5">
    <source>
        <dbReference type="SAM" id="MobiDB-lite"/>
    </source>
</evidence>
<dbReference type="Gene3D" id="2.130.10.10">
    <property type="entry name" value="YVTN repeat-like/Quinoprotein amine dehydrogenase"/>
    <property type="match status" value="2"/>
</dbReference>
<dbReference type="GO" id="GO:0031931">
    <property type="term" value="C:TORC1 complex"/>
    <property type="evidence" value="ECO:0007669"/>
    <property type="project" value="InterPro"/>
</dbReference>
<dbReference type="Gene3D" id="1.25.10.10">
    <property type="entry name" value="Leucine-rich Repeat Variant"/>
    <property type="match status" value="1"/>
</dbReference>
<protein>
    <recommendedName>
        <fullName evidence="6">Raptor N-terminal CASPase-like domain-containing protein</fullName>
    </recommendedName>
</protein>
<evidence type="ECO:0000313" key="7">
    <source>
        <dbReference type="EMBL" id="TMW63135.1"/>
    </source>
</evidence>
<dbReference type="GO" id="GO:0030307">
    <property type="term" value="P:positive regulation of cell growth"/>
    <property type="evidence" value="ECO:0007669"/>
    <property type="project" value="TreeGrafter"/>
</dbReference>
<evidence type="ECO:0000256" key="1">
    <source>
        <dbReference type="ARBA" id="ARBA00009257"/>
    </source>
</evidence>
<feature type="compositionally biased region" description="Low complexity" evidence="5">
    <location>
        <begin position="38"/>
        <end position="49"/>
    </location>
</feature>
<feature type="region of interest" description="Disordered" evidence="5">
    <location>
        <begin position="1020"/>
        <end position="1051"/>
    </location>
</feature>
<dbReference type="Pfam" id="PF02985">
    <property type="entry name" value="HEAT"/>
    <property type="match status" value="1"/>
</dbReference>
<dbReference type="GO" id="GO:0031929">
    <property type="term" value="P:TOR signaling"/>
    <property type="evidence" value="ECO:0007669"/>
    <property type="project" value="InterPro"/>
</dbReference>
<dbReference type="InterPro" id="IPR000357">
    <property type="entry name" value="HEAT"/>
</dbReference>
<reference evidence="7" key="1">
    <citation type="submission" date="2019-03" db="EMBL/GenBank/DDBJ databases">
        <title>Long read genome sequence of the mycoparasitic Pythium oligandrum ATCC 38472 isolated from sugarbeet rhizosphere.</title>
        <authorList>
            <person name="Gaulin E."/>
        </authorList>
    </citation>
    <scope>NUCLEOTIDE SEQUENCE</scope>
    <source>
        <strain evidence="7">ATCC 38472_TT</strain>
    </source>
</reference>
<dbReference type="SMART" id="SM00320">
    <property type="entry name" value="WD40"/>
    <property type="match status" value="7"/>
</dbReference>
<organism evidence="7 8">
    <name type="scientific">Pythium oligandrum</name>
    <name type="common">Mycoparasitic fungus</name>
    <dbReference type="NCBI Taxonomy" id="41045"/>
    <lineage>
        <taxon>Eukaryota</taxon>
        <taxon>Sar</taxon>
        <taxon>Stramenopiles</taxon>
        <taxon>Oomycota</taxon>
        <taxon>Peronosporomycetes</taxon>
        <taxon>Pythiales</taxon>
        <taxon>Pythiaceae</taxon>
        <taxon>Pythium</taxon>
    </lineage>
</organism>
<evidence type="ECO:0000256" key="3">
    <source>
        <dbReference type="ARBA" id="ARBA00022737"/>
    </source>
</evidence>